<protein>
    <submittedName>
        <fullName evidence="1">Uncharacterized protein</fullName>
    </submittedName>
</protein>
<organism evidence="1 2">
    <name type="scientific">Arthrobotrys flagrans</name>
    <name type="common">Nematode-trapping fungus</name>
    <name type="synonym">Trichothecium flagrans</name>
    <dbReference type="NCBI Taxonomy" id="97331"/>
    <lineage>
        <taxon>Eukaryota</taxon>
        <taxon>Fungi</taxon>
        <taxon>Dikarya</taxon>
        <taxon>Ascomycota</taxon>
        <taxon>Pezizomycotina</taxon>
        <taxon>Orbiliomycetes</taxon>
        <taxon>Orbiliales</taxon>
        <taxon>Orbiliaceae</taxon>
        <taxon>Arthrobotrys</taxon>
    </lineage>
</organism>
<dbReference type="EMBL" id="SAEB01000007">
    <property type="protein sequence ID" value="RVD84175.1"/>
    <property type="molecule type" value="Genomic_DNA"/>
</dbReference>
<reference evidence="1 2" key="1">
    <citation type="submission" date="2019-01" db="EMBL/GenBank/DDBJ databases">
        <title>Intercellular communication is required for trap formation in the nematode-trapping fungus Duddingtonia flagrans.</title>
        <authorList>
            <person name="Youssar L."/>
            <person name="Wernet V."/>
            <person name="Hensel N."/>
            <person name="Hildebrandt H.-G."/>
            <person name="Fischer R."/>
        </authorList>
    </citation>
    <scope>NUCLEOTIDE SEQUENCE [LARGE SCALE GENOMIC DNA]</scope>
    <source>
        <strain evidence="1 2">CBS H-5679</strain>
    </source>
</reference>
<proteinExistence type="predicted"/>
<dbReference type="GeneID" id="93588250"/>
<name>A0A436ZZI3_ARTFL</name>
<comment type="caution">
    <text evidence="1">The sequence shown here is derived from an EMBL/GenBank/DDBJ whole genome shotgun (WGS) entry which is preliminary data.</text>
</comment>
<evidence type="ECO:0000313" key="2">
    <source>
        <dbReference type="Proteomes" id="UP000283090"/>
    </source>
</evidence>
<dbReference type="OrthoDB" id="5313345at2759"/>
<dbReference type="Proteomes" id="UP000283090">
    <property type="component" value="Unassembled WGS sequence"/>
</dbReference>
<dbReference type="RefSeq" id="XP_067489719.1">
    <property type="nucleotide sequence ID" value="XM_067635272.1"/>
</dbReference>
<gene>
    <name evidence="1" type="ORF">DFL_005939</name>
</gene>
<dbReference type="AlphaFoldDB" id="A0A436ZZI3"/>
<keyword evidence="2" id="KW-1185">Reference proteome</keyword>
<evidence type="ECO:0000313" key="1">
    <source>
        <dbReference type="EMBL" id="RVD84175.1"/>
    </source>
</evidence>
<dbReference type="VEuPathDB" id="FungiDB:DFL_005939"/>
<accession>A0A436ZZI3</accession>
<sequence length="125" mass="14353">MPSSLPTPQAVPAPPVAPLYILDDSLRTRFRLAKLEGEAICTELLFIERQIDGLLKFIDDMKLEYGEGGCSGEMSKAFWELKRMEMEVKEKTGGMGRIMEGMDVLETELDLWLRYQSSFRNYQPR</sequence>